<dbReference type="InterPro" id="IPR007740">
    <property type="entry name" value="Ribosomal_mL49"/>
</dbReference>
<keyword evidence="5" id="KW-0687">Ribonucleoprotein</keyword>
<dbReference type="Pfam" id="PF05046">
    <property type="entry name" value="Img2"/>
    <property type="match status" value="1"/>
</dbReference>
<dbReference type="Gene3D" id="3.30.780.10">
    <property type="entry name" value="SUI1-like domain"/>
    <property type="match status" value="1"/>
</dbReference>
<comment type="similarity">
    <text evidence="2">Belongs to the mitochondrion-specific ribosomal protein mL49 family.</text>
</comment>
<dbReference type="EMBL" id="JAULSV010000003">
    <property type="protein sequence ID" value="KAK0649690.1"/>
    <property type="molecule type" value="Genomic_DNA"/>
</dbReference>
<dbReference type="PANTHER" id="PTHR13477">
    <property type="entry name" value="MITOCHONDRIAL 39S RIBOSOMAL PROTEIN L49"/>
    <property type="match status" value="1"/>
</dbReference>
<name>A0AA39YD49_9PEZI</name>
<organism evidence="7 8">
    <name type="scientific">Cercophora newfieldiana</name>
    <dbReference type="NCBI Taxonomy" id="92897"/>
    <lineage>
        <taxon>Eukaryota</taxon>
        <taxon>Fungi</taxon>
        <taxon>Dikarya</taxon>
        <taxon>Ascomycota</taxon>
        <taxon>Pezizomycotina</taxon>
        <taxon>Sordariomycetes</taxon>
        <taxon>Sordariomycetidae</taxon>
        <taxon>Sordariales</taxon>
        <taxon>Lasiosphaeriaceae</taxon>
        <taxon>Cercophora</taxon>
    </lineage>
</organism>
<dbReference type="GO" id="GO:0006412">
    <property type="term" value="P:translation"/>
    <property type="evidence" value="ECO:0007669"/>
    <property type="project" value="InterPro"/>
</dbReference>
<dbReference type="AlphaFoldDB" id="A0AA39YD49"/>
<evidence type="ECO:0000313" key="8">
    <source>
        <dbReference type="Proteomes" id="UP001174936"/>
    </source>
</evidence>
<keyword evidence="8" id="KW-1185">Reference proteome</keyword>
<comment type="caution">
    <text evidence="7">The sequence shown here is derived from an EMBL/GenBank/DDBJ whole genome shotgun (WGS) entry which is preliminary data.</text>
</comment>
<keyword evidence="3 7" id="KW-0689">Ribosomal protein</keyword>
<dbReference type="Proteomes" id="UP001174936">
    <property type="component" value="Unassembled WGS sequence"/>
</dbReference>
<evidence type="ECO:0000256" key="3">
    <source>
        <dbReference type="ARBA" id="ARBA00022980"/>
    </source>
</evidence>
<dbReference type="PANTHER" id="PTHR13477:SF0">
    <property type="entry name" value="LARGE RIBOSOMAL SUBUNIT PROTEIN ML49"/>
    <property type="match status" value="1"/>
</dbReference>
<protein>
    <recommendedName>
        <fullName evidence="6">Large ribosomal subunit protein mL49</fullName>
    </recommendedName>
</protein>
<comment type="subcellular location">
    <subcellularLocation>
        <location evidence="1">Mitochondrion</location>
    </subcellularLocation>
</comment>
<evidence type="ECO:0000256" key="5">
    <source>
        <dbReference type="ARBA" id="ARBA00023274"/>
    </source>
</evidence>
<sequence>MLLTLLRTAAPARRLATQPAGCLRTLTTAASELAAQIPSKAATTTTKAAAKPTVKPPYLVGRTPSNNLAVYQLAKRGGNYKLTVVKKIDGDKQALKRDIMQELGLEEDKVRVKTVTGHLELRGHLAPRVTEFLESKGF</sequence>
<evidence type="ECO:0000313" key="7">
    <source>
        <dbReference type="EMBL" id="KAK0649690.1"/>
    </source>
</evidence>
<evidence type="ECO:0000256" key="4">
    <source>
        <dbReference type="ARBA" id="ARBA00023128"/>
    </source>
</evidence>
<evidence type="ECO:0000256" key="1">
    <source>
        <dbReference type="ARBA" id="ARBA00004173"/>
    </source>
</evidence>
<gene>
    <name evidence="7" type="ORF">B0T16DRAFT_327598</name>
</gene>
<dbReference type="GO" id="GO:0005762">
    <property type="term" value="C:mitochondrial large ribosomal subunit"/>
    <property type="evidence" value="ECO:0007669"/>
    <property type="project" value="TreeGrafter"/>
</dbReference>
<evidence type="ECO:0000256" key="6">
    <source>
        <dbReference type="ARBA" id="ARBA00035191"/>
    </source>
</evidence>
<proteinExistence type="inferred from homology"/>
<evidence type="ECO:0000256" key="2">
    <source>
        <dbReference type="ARBA" id="ARBA00005677"/>
    </source>
</evidence>
<accession>A0AA39YD49</accession>
<dbReference type="GO" id="GO:0003735">
    <property type="term" value="F:structural constituent of ribosome"/>
    <property type="evidence" value="ECO:0007669"/>
    <property type="project" value="InterPro"/>
</dbReference>
<reference evidence="7" key="1">
    <citation type="submission" date="2023-06" db="EMBL/GenBank/DDBJ databases">
        <title>Genome-scale phylogeny and comparative genomics of the fungal order Sordariales.</title>
        <authorList>
            <consortium name="Lawrence Berkeley National Laboratory"/>
            <person name="Hensen N."/>
            <person name="Bonometti L."/>
            <person name="Westerberg I."/>
            <person name="Brannstrom I.O."/>
            <person name="Guillou S."/>
            <person name="Cros-Aarteil S."/>
            <person name="Calhoun S."/>
            <person name="Haridas S."/>
            <person name="Kuo A."/>
            <person name="Mondo S."/>
            <person name="Pangilinan J."/>
            <person name="Riley R."/>
            <person name="Labutti K."/>
            <person name="Andreopoulos B."/>
            <person name="Lipzen A."/>
            <person name="Chen C."/>
            <person name="Yanf M."/>
            <person name="Daum C."/>
            <person name="Ng V."/>
            <person name="Clum A."/>
            <person name="Steindorff A."/>
            <person name="Ohm R."/>
            <person name="Martin F."/>
            <person name="Silar P."/>
            <person name="Natvig D."/>
            <person name="Lalanne C."/>
            <person name="Gautier V."/>
            <person name="Ament-Velasquez S.L."/>
            <person name="Kruys A."/>
            <person name="Hutchinson M.I."/>
            <person name="Powell A.J."/>
            <person name="Barry K."/>
            <person name="Miller A.N."/>
            <person name="Grigoriev I.V."/>
            <person name="Debuchy R."/>
            <person name="Gladieux P."/>
            <person name="Thoren M.H."/>
            <person name="Johannesson H."/>
        </authorList>
    </citation>
    <scope>NUCLEOTIDE SEQUENCE</scope>
    <source>
        <strain evidence="7">SMH2532-1</strain>
    </source>
</reference>
<keyword evidence="4" id="KW-0496">Mitochondrion</keyword>